<organism evidence="1 2">
    <name type="scientific">Gossypium armourianum</name>
    <dbReference type="NCBI Taxonomy" id="34283"/>
    <lineage>
        <taxon>Eukaryota</taxon>
        <taxon>Viridiplantae</taxon>
        <taxon>Streptophyta</taxon>
        <taxon>Embryophyta</taxon>
        <taxon>Tracheophyta</taxon>
        <taxon>Spermatophyta</taxon>
        <taxon>Magnoliopsida</taxon>
        <taxon>eudicotyledons</taxon>
        <taxon>Gunneridae</taxon>
        <taxon>Pentapetalae</taxon>
        <taxon>rosids</taxon>
        <taxon>malvids</taxon>
        <taxon>Malvales</taxon>
        <taxon>Malvaceae</taxon>
        <taxon>Malvoideae</taxon>
        <taxon>Gossypium</taxon>
    </lineage>
</organism>
<evidence type="ECO:0000313" key="1">
    <source>
        <dbReference type="EMBL" id="MBA0828404.1"/>
    </source>
</evidence>
<dbReference type="AlphaFoldDB" id="A0A7J9J3G6"/>
<reference evidence="1 2" key="1">
    <citation type="journal article" date="2019" name="Genome Biol. Evol.">
        <title>Insights into the evolution of the New World diploid cottons (Gossypium, subgenus Houzingenia) based on genome sequencing.</title>
        <authorList>
            <person name="Grover C.E."/>
            <person name="Arick M.A. 2nd"/>
            <person name="Thrash A."/>
            <person name="Conover J.L."/>
            <person name="Sanders W.S."/>
            <person name="Peterson D.G."/>
            <person name="Frelichowski J.E."/>
            <person name="Scheffler J.A."/>
            <person name="Scheffler B.E."/>
            <person name="Wendel J.F."/>
        </authorList>
    </citation>
    <scope>NUCLEOTIDE SEQUENCE [LARGE SCALE GENOMIC DNA]</scope>
    <source>
        <strain evidence="1">6</strain>
        <tissue evidence="1">Leaf</tissue>
    </source>
</reference>
<proteinExistence type="predicted"/>
<keyword evidence="2" id="KW-1185">Reference proteome</keyword>
<evidence type="ECO:0000313" key="2">
    <source>
        <dbReference type="Proteomes" id="UP000593575"/>
    </source>
</evidence>
<dbReference type="EMBL" id="JABFAE010000005">
    <property type="protein sequence ID" value="MBA0828404.1"/>
    <property type="molecule type" value="Genomic_DNA"/>
</dbReference>
<accession>A0A7J9J3G6</accession>
<protein>
    <submittedName>
        <fullName evidence="1">Uncharacterized protein</fullName>
    </submittedName>
</protein>
<dbReference type="Proteomes" id="UP000593575">
    <property type="component" value="Unassembled WGS sequence"/>
</dbReference>
<sequence length="36" mass="4090">MVSQNFNLWQALSTIQLCLVNKVLHEVLMEKTSSAL</sequence>
<comment type="caution">
    <text evidence="1">The sequence shown here is derived from an EMBL/GenBank/DDBJ whole genome shotgun (WGS) entry which is preliminary data.</text>
</comment>
<name>A0A7J9J3G6_9ROSI</name>
<gene>
    <name evidence="1" type="ORF">Goarm_013081</name>
</gene>